<accession>A0A1F5E5F2</accession>
<dbReference type="SMART" id="SM00465">
    <property type="entry name" value="GIYc"/>
    <property type="match status" value="1"/>
</dbReference>
<dbReference type="InterPro" id="IPR050190">
    <property type="entry name" value="UPF0213_domain"/>
</dbReference>
<dbReference type="STRING" id="1797457.A2160_06215"/>
<evidence type="ECO:0000256" key="1">
    <source>
        <dbReference type="ARBA" id="ARBA00007435"/>
    </source>
</evidence>
<protein>
    <recommendedName>
        <fullName evidence="2">GIY-YIG domain-containing protein</fullName>
    </recommendedName>
</protein>
<reference evidence="3 4" key="1">
    <citation type="journal article" date="2016" name="Nat. Commun.">
        <title>Thousands of microbial genomes shed light on interconnected biogeochemical processes in an aquifer system.</title>
        <authorList>
            <person name="Anantharaman K."/>
            <person name="Brown C.T."/>
            <person name="Hug L.A."/>
            <person name="Sharon I."/>
            <person name="Castelle C.J."/>
            <person name="Probst A.J."/>
            <person name="Thomas B.C."/>
            <person name="Singh A."/>
            <person name="Wilkins M.J."/>
            <person name="Karaoz U."/>
            <person name="Brodie E.L."/>
            <person name="Williams K.H."/>
            <person name="Hubbard S.S."/>
            <person name="Banfield J.F."/>
        </authorList>
    </citation>
    <scope>NUCLEOTIDE SEQUENCE [LARGE SCALE GENOMIC DNA]</scope>
</reference>
<dbReference type="PANTHER" id="PTHR34477:SF1">
    <property type="entry name" value="UPF0213 PROTEIN YHBQ"/>
    <property type="match status" value="1"/>
</dbReference>
<feature type="domain" description="GIY-YIG" evidence="2">
    <location>
        <begin position="1"/>
        <end position="77"/>
    </location>
</feature>
<sequence length="89" mass="10684">MHYFYILRCSDNSLYCGQTNNIERRIKEHNSNNSKSAHYTKLRRPVTFVYSETFNTIQESMKRERQVKKWTKAKKEALIQGNEVLLKKL</sequence>
<dbReference type="Pfam" id="PF01541">
    <property type="entry name" value="GIY-YIG"/>
    <property type="match status" value="1"/>
</dbReference>
<dbReference type="SUPFAM" id="SSF82771">
    <property type="entry name" value="GIY-YIG endonuclease"/>
    <property type="match status" value="1"/>
</dbReference>
<dbReference type="InterPro" id="IPR035901">
    <property type="entry name" value="GIY-YIG_endonuc_sf"/>
</dbReference>
<dbReference type="AlphaFoldDB" id="A0A1F5E5F2"/>
<evidence type="ECO:0000313" key="4">
    <source>
        <dbReference type="Proteomes" id="UP000177006"/>
    </source>
</evidence>
<gene>
    <name evidence="3" type="ORF">A2160_06215</name>
</gene>
<dbReference type="InterPro" id="IPR000305">
    <property type="entry name" value="GIY-YIG_endonuc"/>
</dbReference>
<evidence type="ECO:0000259" key="2">
    <source>
        <dbReference type="PROSITE" id="PS50164"/>
    </source>
</evidence>
<dbReference type="Gene3D" id="3.40.1440.10">
    <property type="entry name" value="GIY-YIG endonuclease"/>
    <property type="match status" value="1"/>
</dbReference>
<evidence type="ECO:0000313" key="3">
    <source>
        <dbReference type="EMBL" id="OGD62605.1"/>
    </source>
</evidence>
<dbReference type="EMBL" id="MEZK01000020">
    <property type="protein sequence ID" value="OGD62605.1"/>
    <property type="molecule type" value="Genomic_DNA"/>
</dbReference>
<dbReference type="PANTHER" id="PTHR34477">
    <property type="entry name" value="UPF0213 PROTEIN YHBQ"/>
    <property type="match status" value="1"/>
</dbReference>
<comment type="similarity">
    <text evidence="1">Belongs to the UPF0213 family.</text>
</comment>
<comment type="caution">
    <text evidence="3">The sequence shown here is derived from an EMBL/GenBank/DDBJ whole genome shotgun (WGS) entry which is preliminary data.</text>
</comment>
<name>A0A1F5E5F2_9BACT</name>
<dbReference type="CDD" id="cd10456">
    <property type="entry name" value="GIY-YIG_UPF0213"/>
    <property type="match status" value="1"/>
</dbReference>
<dbReference type="PROSITE" id="PS50164">
    <property type="entry name" value="GIY_YIG"/>
    <property type="match status" value="1"/>
</dbReference>
<proteinExistence type="inferred from homology"/>
<dbReference type="Proteomes" id="UP000177006">
    <property type="component" value="Unassembled WGS sequence"/>
</dbReference>
<organism evidence="3 4">
    <name type="scientific">Candidatus Beckwithbacteria bacterium RBG_13_42_9</name>
    <dbReference type="NCBI Taxonomy" id="1797457"/>
    <lineage>
        <taxon>Bacteria</taxon>
        <taxon>Candidatus Beckwithiibacteriota</taxon>
    </lineage>
</organism>